<protein>
    <submittedName>
        <fullName evidence="1">Uncharacterized protein</fullName>
    </submittedName>
</protein>
<dbReference type="EMBL" id="FMXB01000007">
    <property type="protein sequence ID" value="SDA52499.1"/>
    <property type="molecule type" value="Genomic_DNA"/>
</dbReference>
<dbReference type="OrthoDB" id="33422at2157"/>
<proteinExistence type="predicted"/>
<evidence type="ECO:0000313" key="2">
    <source>
        <dbReference type="Proteomes" id="UP000323439"/>
    </source>
</evidence>
<reference evidence="1 2" key="1">
    <citation type="submission" date="2016-10" db="EMBL/GenBank/DDBJ databases">
        <authorList>
            <person name="Varghese N."/>
            <person name="Submissions S."/>
        </authorList>
    </citation>
    <scope>NUCLEOTIDE SEQUENCE [LARGE SCALE GENOMIC DNA]</scope>
    <source>
        <strain evidence="1 2">DSM 16643</strain>
    </source>
</reference>
<accession>A0A1G5W315</accession>
<name>A0A1G5W315_9EURY</name>
<dbReference type="Proteomes" id="UP000323439">
    <property type="component" value="Unassembled WGS sequence"/>
</dbReference>
<dbReference type="STRING" id="230361.sm9_0118"/>
<evidence type="ECO:0000313" key="1">
    <source>
        <dbReference type="EMBL" id="SDA52499.1"/>
    </source>
</evidence>
<dbReference type="AlphaFoldDB" id="A0A1G5W315"/>
<sequence length="231" mass="27029">MDLIFDISALASDKEEFTDSKKDVLKYLKIIGVDSRFISYTPQKIYINNLRFSKFSRKRQETFNGRYPDIEVVRNSLFQKICSKAAKSLSDIKPNSRILIPEDNFMVNVIMEPYMRKYGVKLVIDGEYDLIANPLVLDYEVNQIFSTIFAGEGLEFNKRENEVYPLINVPLDWINSFLEMDGRLKMENENSNELASSFMEFLEDVAPQYRENVLKAADYIEEKLYPLNYLE</sequence>
<organism evidence="1 2">
    <name type="scientific">Methanobrevibacter millerae</name>
    <dbReference type="NCBI Taxonomy" id="230361"/>
    <lineage>
        <taxon>Archaea</taxon>
        <taxon>Methanobacteriati</taxon>
        <taxon>Methanobacteriota</taxon>
        <taxon>Methanomada group</taxon>
        <taxon>Methanobacteria</taxon>
        <taxon>Methanobacteriales</taxon>
        <taxon>Methanobacteriaceae</taxon>
        <taxon>Methanobrevibacter</taxon>
    </lineage>
</organism>
<gene>
    <name evidence="1" type="ORF">SAMN02910315_01114</name>
</gene>
<keyword evidence="2" id="KW-1185">Reference proteome</keyword>
<dbReference type="RefSeq" id="WP_149731686.1">
    <property type="nucleotide sequence ID" value="NZ_FMXB01000007.1"/>
</dbReference>